<evidence type="ECO:0000256" key="8">
    <source>
        <dbReference type="RuleBase" id="RU004057"/>
    </source>
</evidence>
<evidence type="ECO:0000256" key="1">
    <source>
        <dbReference type="ARBA" id="ARBA00004651"/>
    </source>
</evidence>
<dbReference type="Pfam" id="PF01618">
    <property type="entry name" value="MotA_ExbB"/>
    <property type="match status" value="1"/>
</dbReference>
<name>A0A975ALM0_9GAMM</name>
<proteinExistence type="inferred from homology"/>
<evidence type="ECO:0000256" key="6">
    <source>
        <dbReference type="ARBA" id="ARBA00022989"/>
    </source>
</evidence>
<feature type="transmembrane region" description="Helical" evidence="9">
    <location>
        <begin position="16"/>
        <end position="37"/>
    </location>
</feature>
<dbReference type="GO" id="GO:0005886">
    <property type="term" value="C:plasma membrane"/>
    <property type="evidence" value="ECO:0007669"/>
    <property type="project" value="UniProtKB-SubCell"/>
</dbReference>
<keyword evidence="12" id="KW-1185">Reference proteome</keyword>
<evidence type="ECO:0000256" key="3">
    <source>
        <dbReference type="ARBA" id="ARBA00022475"/>
    </source>
</evidence>
<reference evidence="11 12" key="1">
    <citation type="submission" date="2021-03" db="EMBL/GenBank/DDBJ databases">
        <title>Novel species identification of genus Shewanella.</title>
        <authorList>
            <person name="Liu G."/>
            <person name="Zhang Q."/>
        </authorList>
    </citation>
    <scope>NUCLEOTIDE SEQUENCE [LARGE SCALE GENOMIC DNA]</scope>
    <source>
        <strain evidence="11 12">FJAT-53726</strain>
    </source>
</reference>
<dbReference type="RefSeq" id="WP_207325629.1">
    <property type="nucleotide sequence ID" value="NZ_CP071504.1"/>
</dbReference>
<evidence type="ECO:0000256" key="2">
    <source>
        <dbReference type="ARBA" id="ARBA00022448"/>
    </source>
</evidence>
<dbReference type="GO" id="GO:0017038">
    <property type="term" value="P:protein import"/>
    <property type="evidence" value="ECO:0007669"/>
    <property type="project" value="TreeGrafter"/>
</dbReference>
<accession>A0A975ALM0</accession>
<dbReference type="InterPro" id="IPR050790">
    <property type="entry name" value="ExbB/TolQ_transport"/>
</dbReference>
<dbReference type="PANTHER" id="PTHR30625">
    <property type="entry name" value="PROTEIN TOLQ"/>
    <property type="match status" value="1"/>
</dbReference>
<keyword evidence="2 8" id="KW-0813">Transport</keyword>
<keyword evidence="7 9" id="KW-0472">Membrane</keyword>
<dbReference type="PANTHER" id="PTHR30625:SF15">
    <property type="entry name" value="BIOPOLYMER TRANSPORT PROTEIN EXBB"/>
    <property type="match status" value="1"/>
</dbReference>
<protein>
    <submittedName>
        <fullName evidence="11">MotA/TolQ/ExbB proton channel family protein</fullName>
    </submittedName>
</protein>
<sequence>MEYFYSIVRFIQNGGIFMYPIMITLAIGLAIALERYLYLGVIKRRNKVAWEHIHPLMLQGKVKSTLEYVRGSDAHISKVLVYTLTHLVSGRKVDEVEKMLEEGLVEIIPQLEKRTHFLGTFANIATLLGLLGTILGLIAAFSAVANADPAEKANLLSSSISVAMNTTAFGLITAIPLLLLHSFISTKTNEIVDSMDIVTVKLNNLININKNANNGLTEIDEVTKQQVTLQP</sequence>
<organism evidence="11 12">
    <name type="scientific">Shewanella cyperi</name>
    <dbReference type="NCBI Taxonomy" id="2814292"/>
    <lineage>
        <taxon>Bacteria</taxon>
        <taxon>Pseudomonadati</taxon>
        <taxon>Pseudomonadota</taxon>
        <taxon>Gammaproteobacteria</taxon>
        <taxon>Alteromonadales</taxon>
        <taxon>Shewanellaceae</taxon>
        <taxon>Shewanella</taxon>
    </lineage>
</organism>
<feature type="transmembrane region" description="Helical" evidence="9">
    <location>
        <begin position="121"/>
        <end position="144"/>
    </location>
</feature>
<comment type="subcellular location">
    <subcellularLocation>
        <location evidence="1">Cell membrane</location>
        <topology evidence="1">Multi-pass membrane protein</topology>
    </subcellularLocation>
    <subcellularLocation>
        <location evidence="8">Membrane</location>
        <topology evidence="8">Multi-pass membrane protein</topology>
    </subcellularLocation>
</comment>
<keyword evidence="4 9" id="KW-0812">Transmembrane</keyword>
<evidence type="ECO:0000259" key="10">
    <source>
        <dbReference type="Pfam" id="PF01618"/>
    </source>
</evidence>
<evidence type="ECO:0000313" key="11">
    <source>
        <dbReference type="EMBL" id="QSX30916.1"/>
    </source>
</evidence>
<dbReference type="InterPro" id="IPR002898">
    <property type="entry name" value="MotA_ExbB_proton_chnl"/>
</dbReference>
<comment type="similarity">
    <text evidence="8">Belongs to the exbB/tolQ family.</text>
</comment>
<keyword evidence="3" id="KW-1003">Cell membrane</keyword>
<feature type="domain" description="MotA/TolQ/ExbB proton channel" evidence="10">
    <location>
        <begin position="76"/>
        <end position="196"/>
    </location>
</feature>
<keyword evidence="6 9" id="KW-1133">Transmembrane helix</keyword>
<dbReference type="EMBL" id="CP071504">
    <property type="protein sequence ID" value="QSX30916.1"/>
    <property type="molecule type" value="Genomic_DNA"/>
</dbReference>
<evidence type="ECO:0000256" key="7">
    <source>
        <dbReference type="ARBA" id="ARBA00023136"/>
    </source>
</evidence>
<dbReference type="KEGG" id="scyp:JYB88_04515"/>
<feature type="transmembrane region" description="Helical" evidence="9">
    <location>
        <begin position="156"/>
        <end position="180"/>
    </location>
</feature>
<dbReference type="AlphaFoldDB" id="A0A975ALM0"/>
<evidence type="ECO:0000313" key="12">
    <source>
        <dbReference type="Proteomes" id="UP000663281"/>
    </source>
</evidence>
<evidence type="ECO:0000256" key="5">
    <source>
        <dbReference type="ARBA" id="ARBA00022927"/>
    </source>
</evidence>
<dbReference type="Proteomes" id="UP000663281">
    <property type="component" value="Chromosome"/>
</dbReference>
<evidence type="ECO:0000256" key="9">
    <source>
        <dbReference type="SAM" id="Phobius"/>
    </source>
</evidence>
<gene>
    <name evidence="11" type="ORF">JYB88_04515</name>
</gene>
<keyword evidence="5 8" id="KW-0653">Protein transport</keyword>
<evidence type="ECO:0000256" key="4">
    <source>
        <dbReference type="ARBA" id="ARBA00022692"/>
    </source>
</evidence>